<dbReference type="RefSeq" id="WP_114770845.1">
    <property type="nucleotide sequence ID" value="NZ_QQBB01000005.1"/>
</dbReference>
<accession>A0A370HJV6</accession>
<proteinExistence type="predicted"/>
<dbReference type="GO" id="GO:0016020">
    <property type="term" value="C:membrane"/>
    <property type="evidence" value="ECO:0007669"/>
    <property type="project" value="TreeGrafter"/>
</dbReference>
<dbReference type="EMBL" id="QQBB01000005">
    <property type="protein sequence ID" value="RDI58866.1"/>
    <property type="molecule type" value="Genomic_DNA"/>
</dbReference>
<organism evidence="2 3">
    <name type="scientific">Microvirga subterranea</name>
    <dbReference type="NCBI Taxonomy" id="186651"/>
    <lineage>
        <taxon>Bacteria</taxon>
        <taxon>Pseudomonadati</taxon>
        <taxon>Pseudomonadota</taxon>
        <taxon>Alphaproteobacteria</taxon>
        <taxon>Hyphomicrobiales</taxon>
        <taxon>Methylobacteriaceae</taxon>
        <taxon>Microvirga</taxon>
    </lineage>
</organism>
<protein>
    <submittedName>
        <fullName evidence="2">Pimeloyl-ACP methyl ester carboxylesterase</fullName>
    </submittedName>
</protein>
<dbReference type="Gene3D" id="3.40.50.1820">
    <property type="entry name" value="alpha/beta hydrolase"/>
    <property type="match status" value="1"/>
</dbReference>
<dbReference type="AlphaFoldDB" id="A0A370HJV6"/>
<name>A0A370HJV6_9HYPH</name>
<dbReference type="Pfam" id="PF12697">
    <property type="entry name" value="Abhydrolase_6"/>
    <property type="match status" value="1"/>
</dbReference>
<reference evidence="2 3" key="1">
    <citation type="submission" date="2018-07" db="EMBL/GenBank/DDBJ databases">
        <title>Genomic Encyclopedia of Type Strains, Phase IV (KMG-IV): sequencing the most valuable type-strain genomes for metagenomic binning, comparative biology and taxonomic classification.</title>
        <authorList>
            <person name="Goeker M."/>
        </authorList>
    </citation>
    <scope>NUCLEOTIDE SEQUENCE [LARGE SCALE GENOMIC DNA]</scope>
    <source>
        <strain evidence="2 3">DSM 14364</strain>
    </source>
</reference>
<dbReference type="OrthoDB" id="9793083at2"/>
<dbReference type="InterPro" id="IPR050266">
    <property type="entry name" value="AB_hydrolase_sf"/>
</dbReference>
<gene>
    <name evidence="2" type="ORF">DES45_105391</name>
</gene>
<dbReference type="InterPro" id="IPR029058">
    <property type="entry name" value="AB_hydrolase_fold"/>
</dbReference>
<dbReference type="PANTHER" id="PTHR43798:SF33">
    <property type="entry name" value="HYDROLASE, PUTATIVE (AFU_ORTHOLOGUE AFUA_2G14860)-RELATED"/>
    <property type="match status" value="1"/>
</dbReference>
<evidence type="ECO:0000313" key="3">
    <source>
        <dbReference type="Proteomes" id="UP000254925"/>
    </source>
</evidence>
<evidence type="ECO:0000259" key="1">
    <source>
        <dbReference type="Pfam" id="PF12697"/>
    </source>
</evidence>
<dbReference type="Proteomes" id="UP000254925">
    <property type="component" value="Unassembled WGS sequence"/>
</dbReference>
<dbReference type="SUPFAM" id="SSF53474">
    <property type="entry name" value="alpha/beta-Hydrolases"/>
    <property type="match status" value="1"/>
</dbReference>
<keyword evidence="3" id="KW-1185">Reference proteome</keyword>
<dbReference type="InterPro" id="IPR000073">
    <property type="entry name" value="AB_hydrolase_1"/>
</dbReference>
<comment type="caution">
    <text evidence="2">The sequence shown here is derived from an EMBL/GenBank/DDBJ whole genome shotgun (WGS) entry which is preliminary data.</text>
</comment>
<sequence length="272" mass="30156">MTTFETGLFLNRIPYAKAGSGANPIVVLNGGQAFVRRPSPDRTRRDVKRIARLMPAERPVYVVGYDPAPPADYSIDAIVQDCAEILRTEIGPAAVVGISYGGFVAARLAAERPDVVRELILLVSAHRFSPEGRRSIVRQIECARTGDFAGLLAEFGMIFRRPWFNWLLRLRLWMERNRMAEKMNDPMVIVRGLSAVAAEDFGADPAWLRRIGARTLIVGGARDVFFDREALEEAAGLIPAARLELLADETHMLPVERSRDVARAISAFLAGR</sequence>
<dbReference type="PANTHER" id="PTHR43798">
    <property type="entry name" value="MONOACYLGLYCEROL LIPASE"/>
    <property type="match status" value="1"/>
</dbReference>
<dbReference type="PRINTS" id="PR00111">
    <property type="entry name" value="ABHYDROLASE"/>
</dbReference>
<evidence type="ECO:0000313" key="2">
    <source>
        <dbReference type="EMBL" id="RDI58866.1"/>
    </source>
</evidence>
<feature type="domain" description="AB hydrolase-1" evidence="1">
    <location>
        <begin position="64"/>
        <end position="264"/>
    </location>
</feature>